<dbReference type="EMBL" id="WAEL01000013">
    <property type="protein sequence ID" value="NID13581.1"/>
    <property type="molecule type" value="Genomic_DNA"/>
</dbReference>
<protein>
    <submittedName>
        <fullName evidence="2">Uncharacterized protein</fullName>
    </submittedName>
</protein>
<gene>
    <name evidence="2" type="ORF">F7231_25665</name>
</gene>
<proteinExistence type="predicted"/>
<dbReference type="RefSeq" id="WP_166694107.1">
    <property type="nucleotide sequence ID" value="NZ_WAEL01000013.1"/>
</dbReference>
<keyword evidence="1" id="KW-1133">Transmembrane helix</keyword>
<accession>A0ABX0QQL3</accession>
<keyword evidence="1" id="KW-0812">Transmembrane</keyword>
<evidence type="ECO:0000256" key="1">
    <source>
        <dbReference type="SAM" id="Phobius"/>
    </source>
</evidence>
<dbReference type="Proteomes" id="UP000606008">
    <property type="component" value="Unassembled WGS sequence"/>
</dbReference>
<organism evidence="2 3">
    <name type="scientific">Fibrivirga algicola</name>
    <dbReference type="NCBI Taxonomy" id="2950420"/>
    <lineage>
        <taxon>Bacteria</taxon>
        <taxon>Pseudomonadati</taxon>
        <taxon>Bacteroidota</taxon>
        <taxon>Cytophagia</taxon>
        <taxon>Cytophagales</taxon>
        <taxon>Spirosomataceae</taxon>
        <taxon>Fibrivirga</taxon>
    </lineage>
</organism>
<keyword evidence="3" id="KW-1185">Reference proteome</keyword>
<keyword evidence="1" id="KW-0472">Membrane</keyword>
<name>A0ABX0QQL3_9BACT</name>
<evidence type="ECO:0000313" key="3">
    <source>
        <dbReference type="Proteomes" id="UP000606008"/>
    </source>
</evidence>
<feature type="transmembrane region" description="Helical" evidence="1">
    <location>
        <begin position="6"/>
        <end position="35"/>
    </location>
</feature>
<sequence>MFQTFLIVQLLVVVAFTLGLLGWCLYRLAVLFGIVRKPAKRTRRPANGTVPGQAGRPVVTKGQKKAVTPISRQMLYTAKRERD</sequence>
<comment type="caution">
    <text evidence="2">The sequence shown here is derived from an EMBL/GenBank/DDBJ whole genome shotgun (WGS) entry which is preliminary data.</text>
</comment>
<reference evidence="2" key="1">
    <citation type="submission" date="2024-05" db="EMBL/GenBank/DDBJ databases">
        <authorList>
            <person name="Jung D.-H."/>
        </authorList>
    </citation>
    <scope>NUCLEOTIDE SEQUENCE</scope>
    <source>
        <strain evidence="2">JA-25</strain>
    </source>
</reference>
<evidence type="ECO:0000313" key="2">
    <source>
        <dbReference type="EMBL" id="NID13581.1"/>
    </source>
</evidence>